<protein>
    <submittedName>
        <fullName evidence="4">Aste57867_644 protein</fullName>
    </submittedName>
</protein>
<feature type="domain" description="PH" evidence="2">
    <location>
        <begin position="308"/>
        <end position="399"/>
    </location>
</feature>
<dbReference type="SUPFAM" id="SSF50729">
    <property type="entry name" value="PH domain-like"/>
    <property type="match status" value="3"/>
</dbReference>
<keyword evidence="5" id="KW-1185">Reference proteome</keyword>
<dbReference type="EMBL" id="CAADRA010000037">
    <property type="protein sequence ID" value="VFT77869.1"/>
    <property type="molecule type" value="Genomic_DNA"/>
</dbReference>
<dbReference type="InterPro" id="IPR001849">
    <property type="entry name" value="PH_domain"/>
</dbReference>
<organism evidence="4 5">
    <name type="scientific">Aphanomyces stellatus</name>
    <dbReference type="NCBI Taxonomy" id="120398"/>
    <lineage>
        <taxon>Eukaryota</taxon>
        <taxon>Sar</taxon>
        <taxon>Stramenopiles</taxon>
        <taxon>Oomycota</taxon>
        <taxon>Saprolegniomycetes</taxon>
        <taxon>Saprolegniales</taxon>
        <taxon>Verrucalvaceae</taxon>
        <taxon>Aphanomyces</taxon>
    </lineage>
</organism>
<sequence length="570" mass="62410">MPSWKKRYMVLEGRDVTYFDRDVRDPKAKEKGAFRLAKVQRNHDIARGMSLLNDEGKVMLVYTDTVAEFVDCFNAMNNAVLPPPAAAPLQRIMQSSPHLYPPPHAAQAARPTHSSPDLLSPPRAEARPSPPPPVAQPEAVRSTPPPRPSTTASAIPAVPSNAHSRPISLPPKAVIPSYTPSPPRPSSLTAAAPPPEPVDHSGWLEKQGEKVKSWKRRYFVLMGQYVAYFDKFQGGARKGGGRILDVLPASDRPHALQLLMDNNRVLIVAADTHADMQSWFRSISRAVGKAPPPAIVGAPPQLPAPQSTANYTGWLEKEGEKVKSWKRRYFELSGRRMAYFEKFQGEKPKGGGRIRDVQYSTDRPHAMLLKLESNRILHVAADTTEEIQGWYQAVCKGLGKPVGVAAVVATPVVASPAPRVVAASVRPKPTPMVAPSVPDAGHVSEEEDSHDDDDDVDDDDDDDEEEDDDDDDVYDEDMDDDEPTPSQVDPSTLPKHMYVCTAAKCHPSCRKKKGAPPLPKPKPHAPTTTRRLFDNVLGCTPDGCSRDCGHAVSKKEKRPASTVVGRRAAY</sequence>
<proteinExistence type="predicted"/>
<evidence type="ECO:0000313" key="4">
    <source>
        <dbReference type="EMBL" id="VFT77869.1"/>
    </source>
</evidence>
<gene>
    <name evidence="4" type="primary">Aste57867_644</name>
    <name evidence="3" type="ORF">As57867_000643</name>
    <name evidence="4" type="ORF">ASTE57867_644</name>
</gene>
<evidence type="ECO:0000313" key="5">
    <source>
        <dbReference type="Proteomes" id="UP000332933"/>
    </source>
</evidence>
<dbReference type="PANTHER" id="PTHR14336">
    <property type="entry name" value="TANDEM PH DOMAIN CONTAINING PROTEIN"/>
    <property type="match status" value="1"/>
</dbReference>
<dbReference type="SUPFAM" id="SSF48371">
    <property type="entry name" value="ARM repeat"/>
    <property type="match status" value="1"/>
</dbReference>
<dbReference type="SMART" id="SM00233">
    <property type="entry name" value="PH"/>
    <property type="match status" value="2"/>
</dbReference>
<dbReference type="Pfam" id="PF00169">
    <property type="entry name" value="PH"/>
    <property type="match status" value="2"/>
</dbReference>
<feature type="compositionally biased region" description="Acidic residues" evidence="1">
    <location>
        <begin position="445"/>
        <end position="483"/>
    </location>
</feature>
<accession>A0A485K8C9</accession>
<feature type="domain" description="PH" evidence="2">
    <location>
        <begin position="197"/>
        <end position="288"/>
    </location>
</feature>
<dbReference type="CDD" id="cd00821">
    <property type="entry name" value="PH"/>
    <property type="match status" value="1"/>
</dbReference>
<evidence type="ECO:0000313" key="3">
    <source>
        <dbReference type="EMBL" id="KAF0719993.1"/>
    </source>
</evidence>
<feature type="region of interest" description="Disordered" evidence="1">
    <location>
        <begin position="95"/>
        <end position="204"/>
    </location>
</feature>
<evidence type="ECO:0000256" key="1">
    <source>
        <dbReference type="SAM" id="MobiDB-lite"/>
    </source>
</evidence>
<dbReference type="Gene3D" id="2.30.29.30">
    <property type="entry name" value="Pleckstrin-homology domain (PH domain)/Phosphotyrosine-binding domain (PTB)"/>
    <property type="match status" value="2"/>
</dbReference>
<dbReference type="PROSITE" id="PS50003">
    <property type="entry name" value="PH_DOMAIN"/>
    <property type="match status" value="2"/>
</dbReference>
<dbReference type="InterPro" id="IPR016024">
    <property type="entry name" value="ARM-type_fold"/>
</dbReference>
<dbReference type="AlphaFoldDB" id="A0A485K8C9"/>
<feature type="region of interest" description="Disordered" evidence="1">
    <location>
        <begin position="507"/>
        <end position="529"/>
    </location>
</feature>
<dbReference type="Proteomes" id="UP000332933">
    <property type="component" value="Unassembled WGS sequence"/>
</dbReference>
<evidence type="ECO:0000259" key="2">
    <source>
        <dbReference type="PROSITE" id="PS50003"/>
    </source>
</evidence>
<dbReference type="InterPro" id="IPR051707">
    <property type="entry name" value="PI-Interact_SigTrans_Reg"/>
</dbReference>
<dbReference type="PANTHER" id="PTHR14336:SF16">
    <property type="entry name" value="PH DOMAIN-CONTAINING PROTEIN"/>
    <property type="match status" value="1"/>
</dbReference>
<feature type="region of interest" description="Disordered" evidence="1">
    <location>
        <begin position="428"/>
        <end position="495"/>
    </location>
</feature>
<reference evidence="4 5" key="1">
    <citation type="submission" date="2019-03" db="EMBL/GenBank/DDBJ databases">
        <authorList>
            <person name="Gaulin E."/>
            <person name="Dumas B."/>
        </authorList>
    </citation>
    <scope>NUCLEOTIDE SEQUENCE [LARGE SCALE GENOMIC DNA]</scope>
    <source>
        <strain evidence="4">CBS 568.67</strain>
    </source>
</reference>
<dbReference type="OrthoDB" id="185175at2759"/>
<name>A0A485K8C9_9STRA</name>
<reference evidence="3" key="2">
    <citation type="submission" date="2019-06" db="EMBL/GenBank/DDBJ databases">
        <title>Genomics analysis of Aphanomyces spp. identifies a new class of oomycete effector associated with host adaptation.</title>
        <authorList>
            <person name="Gaulin E."/>
        </authorList>
    </citation>
    <scope>NUCLEOTIDE SEQUENCE</scope>
    <source>
        <strain evidence="3">CBS 578.67</strain>
    </source>
</reference>
<dbReference type="EMBL" id="VJMH01000037">
    <property type="protein sequence ID" value="KAF0719993.1"/>
    <property type="molecule type" value="Genomic_DNA"/>
</dbReference>
<dbReference type="InterPro" id="IPR011993">
    <property type="entry name" value="PH-like_dom_sf"/>
</dbReference>